<dbReference type="InterPro" id="IPR001036">
    <property type="entry name" value="Acrflvin-R"/>
</dbReference>
<gene>
    <name evidence="2" type="ORF">S03H2_18341</name>
</gene>
<dbReference type="Gene3D" id="1.20.1640.10">
    <property type="entry name" value="Multidrug efflux transporter AcrB transmembrane domain"/>
    <property type="match status" value="1"/>
</dbReference>
<feature type="transmembrane region" description="Helical" evidence="1">
    <location>
        <begin position="221"/>
        <end position="240"/>
    </location>
</feature>
<dbReference type="GO" id="GO:0005886">
    <property type="term" value="C:plasma membrane"/>
    <property type="evidence" value="ECO:0007669"/>
    <property type="project" value="TreeGrafter"/>
</dbReference>
<accession>X1GYC8</accession>
<feature type="non-terminal residue" evidence="2">
    <location>
        <position position="267"/>
    </location>
</feature>
<proteinExistence type="predicted"/>
<dbReference type="PANTHER" id="PTHR32063:SF0">
    <property type="entry name" value="SWARMING MOTILITY PROTEIN SWRC"/>
    <property type="match status" value="1"/>
</dbReference>
<evidence type="ECO:0000313" key="2">
    <source>
        <dbReference type="EMBL" id="GAH37998.1"/>
    </source>
</evidence>
<keyword evidence="1" id="KW-0472">Membrane</keyword>
<dbReference type="EMBL" id="BARU01009511">
    <property type="protein sequence ID" value="GAH37998.1"/>
    <property type="molecule type" value="Genomic_DNA"/>
</dbReference>
<evidence type="ECO:0008006" key="3">
    <source>
        <dbReference type="Google" id="ProtNLM"/>
    </source>
</evidence>
<dbReference type="PANTHER" id="PTHR32063">
    <property type="match status" value="1"/>
</dbReference>
<organism evidence="2">
    <name type="scientific">marine sediment metagenome</name>
    <dbReference type="NCBI Taxonomy" id="412755"/>
    <lineage>
        <taxon>unclassified sequences</taxon>
        <taxon>metagenomes</taxon>
        <taxon>ecological metagenomes</taxon>
    </lineage>
</organism>
<keyword evidence="1" id="KW-1133">Transmembrane helix</keyword>
<feature type="transmembrane region" description="Helical" evidence="1">
    <location>
        <begin position="116"/>
        <end position="132"/>
    </location>
</feature>
<dbReference type="GO" id="GO:0042910">
    <property type="term" value="F:xenobiotic transmembrane transporter activity"/>
    <property type="evidence" value="ECO:0007669"/>
    <property type="project" value="TreeGrafter"/>
</dbReference>
<keyword evidence="1" id="KW-0812">Transmembrane</keyword>
<sequence>MALKWIEKGREMDLRIMADRDKVASIQALSDLPIQTGDGETRKLSQLGNFRMVEGTSRIYRKNRQRAVFFTVHSNEYRLDEMAKILQNNLNDITLPRGYAFELDKQVIKLDKQFRFIWFTFALAVLLIYMILASQTESLTCPAVILSIVPTSLAFPIIALWASGYSLTLPILVGMIVLSGLIVNNSILVIDVTRRRMAQTGSAGFNADLRMSIVFAIRKRLKPLLLTSGTTVLGALPLLLTRSSGSQLLTPIAFVVFWGITGSLLST</sequence>
<evidence type="ECO:0000256" key="1">
    <source>
        <dbReference type="SAM" id="Phobius"/>
    </source>
</evidence>
<dbReference type="AlphaFoldDB" id="X1GYC8"/>
<protein>
    <recommendedName>
        <fullName evidence="3">Acriflavin resistance protein</fullName>
    </recommendedName>
</protein>
<comment type="caution">
    <text evidence="2">The sequence shown here is derived from an EMBL/GenBank/DDBJ whole genome shotgun (WGS) entry which is preliminary data.</text>
</comment>
<feature type="transmembrane region" description="Helical" evidence="1">
    <location>
        <begin position="167"/>
        <end position="190"/>
    </location>
</feature>
<feature type="transmembrane region" description="Helical" evidence="1">
    <location>
        <begin position="139"/>
        <end position="161"/>
    </location>
</feature>
<feature type="transmembrane region" description="Helical" evidence="1">
    <location>
        <begin position="246"/>
        <end position="265"/>
    </location>
</feature>
<reference evidence="2" key="1">
    <citation type="journal article" date="2014" name="Front. Microbiol.">
        <title>High frequency of phylogenetically diverse reductive dehalogenase-homologous genes in deep subseafloor sedimentary metagenomes.</title>
        <authorList>
            <person name="Kawai M."/>
            <person name="Futagami T."/>
            <person name="Toyoda A."/>
            <person name="Takaki Y."/>
            <person name="Nishi S."/>
            <person name="Hori S."/>
            <person name="Arai W."/>
            <person name="Tsubouchi T."/>
            <person name="Morono Y."/>
            <person name="Uchiyama I."/>
            <person name="Ito T."/>
            <person name="Fujiyama A."/>
            <person name="Inagaki F."/>
            <person name="Takami H."/>
        </authorList>
    </citation>
    <scope>NUCLEOTIDE SEQUENCE</scope>
    <source>
        <strain evidence="2">Expedition CK06-06</strain>
    </source>
</reference>
<dbReference type="SUPFAM" id="SSF82866">
    <property type="entry name" value="Multidrug efflux transporter AcrB transmembrane domain"/>
    <property type="match status" value="1"/>
</dbReference>
<dbReference type="Pfam" id="PF00873">
    <property type="entry name" value="ACR_tran"/>
    <property type="match status" value="1"/>
</dbReference>
<name>X1GYC8_9ZZZZ</name>